<name>A0AA86AP46_SULMK</name>
<reference evidence="2 3" key="1">
    <citation type="journal article" date="2014" name="Environ. Microbiol.">
        <title>Insights into organohalide respiration and the versatile catabolism of Sulfurospirillum multivorans gained from comparative genomics and physiological studies.</title>
        <authorList>
            <person name="Goris T."/>
            <person name="Schubert T."/>
            <person name="Gadkari J."/>
            <person name="Wubet T."/>
            <person name="Tarkka M."/>
            <person name="Buscot F."/>
            <person name="Adrian L."/>
            <person name="Diekert G."/>
        </authorList>
    </citation>
    <scope>NUCLEOTIDE SEQUENCE [LARGE SCALE GENOMIC DNA]</scope>
    <source>
        <strain evidence="3">DM 12446 / JCM 15788 / NBRC 109480</strain>
    </source>
</reference>
<dbReference type="Proteomes" id="UP000019322">
    <property type="component" value="Chromosome"/>
</dbReference>
<dbReference type="RefSeq" id="WP_025344856.1">
    <property type="nucleotide sequence ID" value="NZ_CP007201.1"/>
</dbReference>
<dbReference type="KEGG" id="smul:SMUL_1731"/>
<dbReference type="InterPro" id="IPR010056">
    <property type="entry name" value="Phage_rep_org__N"/>
</dbReference>
<dbReference type="AlphaFoldDB" id="A0AA86AP46"/>
<gene>
    <name evidence="2" type="ORF">SMUL_1731</name>
</gene>
<dbReference type="Pfam" id="PF09681">
    <property type="entry name" value="Phage_rep_org_N"/>
    <property type="match status" value="1"/>
</dbReference>
<evidence type="ECO:0000313" key="2">
    <source>
        <dbReference type="EMBL" id="AHJ12986.1"/>
    </source>
</evidence>
<protein>
    <submittedName>
        <fullName evidence="2">N-terminal phage replisome organizer domain-containing protein</fullName>
    </submittedName>
</protein>
<feature type="domain" description="Phage replisome organiser N-terminal" evidence="1">
    <location>
        <begin position="9"/>
        <end position="125"/>
    </location>
</feature>
<dbReference type="EMBL" id="CP007201">
    <property type="protein sequence ID" value="AHJ12986.1"/>
    <property type="molecule type" value="Genomic_DNA"/>
</dbReference>
<sequence length="199" mass="22842">MKSNMCIPWFKLNQDFFKDRLSQKMLLQDNGHEMMCSYLQMLILSGKNDGEIHVDIEELSISEHLTIALDTQSEVIDKLLLFLNNNHAIKYVNDVCIEMTLYKDCLKSGSESLHRVRKHRTIKQKKHSNVTETLRNVTSTDCNVTDEANALNTELDVNSPISEDNQYSTPECNVTETLHSPILPIIEVIYETPNEEKGK</sequence>
<organism evidence="2 3">
    <name type="scientific">Sulfurospirillum multivorans (strain DM 12446 / JCM 15788 / NBRC 109480)</name>
    <dbReference type="NCBI Taxonomy" id="1150621"/>
    <lineage>
        <taxon>Bacteria</taxon>
        <taxon>Pseudomonadati</taxon>
        <taxon>Campylobacterota</taxon>
        <taxon>Epsilonproteobacteria</taxon>
        <taxon>Campylobacterales</taxon>
        <taxon>Sulfurospirillaceae</taxon>
        <taxon>Sulfurospirillum</taxon>
    </lineage>
</organism>
<proteinExistence type="predicted"/>
<accession>A0AA86AP46</accession>
<evidence type="ECO:0000313" key="3">
    <source>
        <dbReference type="Proteomes" id="UP000019322"/>
    </source>
</evidence>
<evidence type="ECO:0000259" key="1">
    <source>
        <dbReference type="Pfam" id="PF09681"/>
    </source>
</evidence>